<protein>
    <submittedName>
        <fullName evidence="1">Uncharacterized protein</fullName>
    </submittedName>
</protein>
<gene>
    <name evidence="1" type="ORF">LSH36_31g06010</name>
</gene>
<sequence>MFYGVPQGSVLGQLLFTLYTTPLRRRDTTTVQRHDPDINPDMKVKIPTAVRAAGSDPHSCRSCGLRSPQLSQLRAQIPTVGAPGSDHHNSRRDQHSVTPINVGVSPFLLMTVNIGQIISFPNVIAPIGGGLVSGETSIEADRNTIPLAIYRHSDVIFEYAPPAFWIGYRPNPGSSRSLDYRRNGCCCTARVNQTEETAMNEVCNGYGVCHGSSHLLFVIDENRGQLGMLPLQYSRCPNSTTPTILHRSPLSGSTVRIEIVRIRYVLHSFYRNI</sequence>
<dbReference type="Proteomes" id="UP001208570">
    <property type="component" value="Unassembled WGS sequence"/>
</dbReference>
<proteinExistence type="predicted"/>
<organism evidence="1 2">
    <name type="scientific">Paralvinella palmiformis</name>
    <dbReference type="NCBI Taxonomy" id="53620"/>
    <lineage>
        <taxon>Eukaryota</taxon>
        <taxon>Metazoa</taxon>
        <taxon>Spiralia</taxon>
        <taxon>Lophotrochozoa</taxon>
        <taxon>Annelida</taxon>
        <taxon>Polychaeta</taxon>
        <taxon>Sedentaria</taxon>
        <taxon>Canalipalpata</taxon>
        <taxon>Terebellida</taxon>
        <taxon>Terebelliformia</taxon>
        <taxon>Alvinellidae</taxon>
        <taxon>Paralvinella</taxon>
    </lineage>
</organism>
<keyword evidence="2" id="KW-1185">Reference proteome</keyword>
<comment type="caution">
    <text evidence="1">The sequence shown here is derived from an EMBL/GenBank/DDBJ whole genome shotgun (WGS) entry which is preliminary data.</text>
</comment>
<reference evidence="1" key="1">
    <citation type="journal article" date="2023" name="Mol. Biol. Evol.">
        <title>Third-Generation Sequencing Reveals the Adaptive Role of the Epigenome in Three Deep-Sea Polychaetes.</title>
        <authorList>
            <person name="Perez M."/>
            <person name="Aroh O."/>
            <person name="Sun Y."/>
            <person name="Lan Y."/>
            <person name="Juniper S.K."/>
            <person name="Young C.R."/>
            <person name="Angers B."/>
            <person name="Qian P.Y."/>
        </authorList>
    </citation>
    <scope>NUCLEOTIDE SEQUENCE</scope>
    <source>
        <strain evidence="1">P08H-3</strain>
    </source>
</reference>
<dbReference type="EMBL" id="JAODUP010000031">
    <property type="protein sequence ID" value="KAK2167215.1"/>
    <property type="molecule type" value="Genomic_DNA"/>
</dbReference>
<evidence type="ECO:0000313" key="2">
    <source>
        <dbReference type="Proteomes" id="UP001208570"/>
    </source>
</evidence>
<dbReference type="AlphaFoldDB" id="A0AAD9NEN3"/>
<evidence type="ECO:0000313" key="1">
    <source>
        <dbReference type="EMBL" id="KAK2167215.1"/>
    </source>
</evidence>
<accession>A0AAD9NEN3</accession>
<name>A0AAD9NEN3_9ANNE</name>